<dbReference type="InterPro" id="IPR000120">
    <property type="entry name" value="Amidase"/>
</dbReference>
<reference evidence="3 4" key="1">
    <citation type="submission" date="2016-03" db="EMBL/GenBank/DDBJ databases">
        <authorList>
            <person name="Ploux O."/>
        </authorList>
    </citation>
    <scope>NUCLEOTIDE SEQUENCE [LARGE SCALE GENOMIC DNA]</scope>
    <source>
        <strain evidence="3 4">R-45363</strain>
    </source>
</reference>
<gene>
    <name evidence="3" type="ORF">A1332_21345</name>
</gene>
<accession>A0A177LWC0</accession>
<proteinExistence type="predicted"/>
<dbReference type="InterPro" id="IPR014085">
    <property type="entry name" value="Allophanate_hydrolase"/>
</dbReference>
<organism evidence="3 4">
    <name type="scientific">Methylomonas methanica</name>
    <dbReference type="NCBI Taxonomy" id="421"/>
    <lineage>
        <taxon>Bacteria</taxon>
        <taxon>Pseudomonadati</taxon>
        <taxon>Pseudomonadota</taxon>
        <taxon>Gammaproteobacteria</taxon>
        <taxon>Methylococcales</taxon>
        <taxon>Methylococcaceae</taxon>
        <taxon>Methylomonas</taxon>
    </lineage>
</organism>
<dbReference type="EMBL" id="LUUG01000116">
    <property type="protein sequence ID" value="OAH97765.1"/>
    <property type="molecule type" value="Genomic_DNA"/>
</dbReference>
<feature type="domain" description="Allophanate hydrolase C-terminal" evidence="2">
    <location>
        <begin position="480"/>
        <end position="599"/>
    </location>
</feature>
<protein>
    <submittedName>
        <fullName evidence="3">Allophanate hydrolase</fullName>
    </submittedName>
</protein>
<dbReference type="Pfam" id="PF21986">
    <property type="entry name" value="AH_C"/>
    <property type="match status" value="1"/>
</dbReference>
<dbReference type="InterPro" id="IPR053844">
    <property type="entry name" value="AH_C"/>
</dbReference>
<dbReference type="Gene3D" id="1.20.58.1700">
    <property type="match status" value="1"/>
</dbReference>
<keyword evidence="3" id="KW-0378">Hydrolase</keyword>
<dbReference type="RefSeq" id="WP_064010392.1">
    <property type="nucleotide sequence ID" value="NZ_LUUG01000116.1"/>
</dbReference>
<dbReference type="Gene3D" id="3.90.1300.10">
    <property type="entry name" value="Amidase signature (AS) domain"/>
    <property type="match status" value="1"/>
</dbReference>
<dbReference type="OrthoDB" id="8872210at2"/>
<dbReference type="NCBIfam" id="NF006043">
    <property type="entry name" value="PRK08186.1"/>
    <property type="match status" value="1"/>
</dbReference>
<dbReference type="AlphaFoldDB" id="A0A177LWC0"/>
<dbReference type="GO" id="GO:0016787">
    <property type="term" value="F:hydrolase activity"/>
    <property type="evidence" value="ECO:0007669"/>
    <property type="project" value="UniProtKB-KW"/>
</dbReference>
<feature type="domain" description="Amidase" evidence="1">
    <location>
        <begin position="31"/>
        <end position="444"/>
    </location>
</feature>
<evidence type="ECO:0000313" key="3">
    <source>
        <dbReference type="EMBL" id="OAH97765.1"/>
    </source>
</evidence>
<comment type="caution">
    <text evidence="3">The sequence shown here is derived from an EMBL/GenBank/DDBJ whole genome shotgun (WGS) entry which is preliminary data.</text>
</comment>
<evidence type="ECO:0000313" key="4">
    <source>
        <dbReference type="Proteomes" id="UP000078090"/>
    </source>
</evidence>
<evidence type="ECO:0000259" key="2">
    <source>
        <dbReference type="Pfam" id="PF21986"/>
    </source>
</evidence>
<dbReference type="Pfam" id="PF01425">
    <property type="entry name" value="Amidase"/>
    <property type="match status" value="1"/>
</dbReference>
<sequence>MKTWSELPKVLSIADLSHAYRNGLLTPAALVNMLWQRLESAPERGVWISRLPLERLLTYAKALADQSPDELPLYGIPFAIKDNIDLADLPTTAACPAYAYQPQQSAFVVRQLIAAGAIPVGKTNLDQFATGLVGTRSPYGVCQNSFDPAYIAGGSSSGSAVTVATGLASFALGTDTAGSGRVPAAFNNLVGIKPTRGLLSTAGVVPACRSLDCVSVFALTAADAQQVLQVAVVYDDADAYNRPDQPLPVPPGFAGRFRCGVPKPEQLQFFGDDAAESLFAEAVAQMQAQGGSMVEVDIQPLLEAAALLYAGPWLAERYLVAGELMQTNNPDALFPVTRDILAKASDLSAADAWRAFYRLQDLKRQSEAIWQQVDVLVTPTTGTIYPIAAVEASPVELNSRLGYYTNFMNLLDLSAIALPAGFRTNGLPFGITLCAPAFADRALLALAKRREQLNPHSLGISQISSSDFAVNATEDEFGFVRVAVCGAHMSGLPLNHLLTGRGGIFLQSTFTAPTYRLYALPDGKRPGMVRDETGASISVEVWALPISRYGEFVAEIPPPLGIGSVLLHDGSTVQGFVCEAAAVREALDITGFGGWRAYLTRPD</sequence>
<name>A0A177LWC0_METMH</name>
<evidence type="ECO:0000259" key="1">
    <source>
        <dbReference type="Pfam" id="PF01425"/>
    </source>
</evidence>
<dbReference type="Gene3D" id="3.10.490.10">
    <property type="entry name" value="Gamma-glutamyl cyclotransferase-like"/>
    <property type="match status" value="1"/>
</dbReference>
<dbReference type="PANTHER" id="PTHR11895">
    <property type="entry name" value="TRANSAMIDASE"/>
    <property type="match status" value="1"/>
</dbReference>
<dbReference type="SUPFAM" id="SSF75304">
    <property type="entry name" value="Amidase signature (AS) enzymes"/>
    <property type="match status" value="1"/>
</dbReference>
<dbReference type="InterPro" id="IPR036928">
    <property type="entry name" value="AS_sf"/>
</dbReference>
<dbReference type="InterPro" id="IPR023631">
    <property type="entry name" value="Amidase_dom"/>
</dbReference>
<dbReference type="PANTHER" id="PTHR11895:SF169">
    <property type="entry name" value="GLUTAMYL-TRNA(GLN) AMIDOTRANSFERASE"/>
    <property type="match status" value="1"/>
</dbReference>
<dbReference type="Proteomes" id="UP000078090">
    <property type="component" value="Unassembled WGS sequence"/>
</dbReference>
<dbReference type="NCBIfam" id="TIGR02713">
    <property type="entry name" value="allophanate_hyd"/>
    <property type="match status" value="1"/>
</dbReference>